<dbReference type="Pfam" id="PF22780">
    <property type="entry name" value="HI0933_like_1st"/>
    <property type="match status" value="1"/>
</dbReference>
<dbReference type="Pfam" id="PF03486">
    <property type="entry name" value="HI0933_like"/>
    <property type="match status" value="1"/>
</dbReference>
<sequence length="378" mass="42047">MKSVAIIGGGPAAMALGCFLDTSKYAVTIYEKNKALGRKFLVAGKGGFNLTHGMPVDLLIQQYTPRGFLDQALRNFTNEDFRAWLLKIGIPTFEGSSNRIFPEKGIKPIEVLRAILTRLEQNKVRIEYGVEWKNNIEADIVVYALGGASWSVTGSDGKWTKYFDNIIPFKSANCAFEVKWDKDLLSFIEGKPLKNISIQCNNIEIKGEVVLTKFGIEGNAIYAHSQRIQEQLLIGNASIYIDLKTHLSQSEVLEKLKSSSEKNVANKLKRDIKLSKTAINLLRNKLTKEEWTQSDILAGFIKKLPIQIVSAAPIEEAISTTGGIHVKDLDEHFQLRAKPSHYCVGEMVDWNAPTGGFLLQACFSMGHFLATNLNASHL</sequence>
<dbReference type="SUPFAM" id="SSF160996">
    <property type="entry name" value="HI0933 insert domain-like"/>
    <property type="match status" value="1"/>
</dbReference>
<dbReference type="InterPro" id="IPR004792">
    <property type="entry name" value="BaiN-like"/>
</dbReference>
<keyword evidence="3" id="KW-0274">FAD</keyword>
<dbReference type="AlphaFoldDB" id="A0AA37SND3"/>
<dbReference type="EMBL" id="BSOH01000005">
    <property type="protein sequence ID" value="GLR16239.1"/>
    <property type="molecule type" value="Genomic_DNA"/>
</dbReference>
<feature type="domain" description="RsdA/BaiN/AoA(So)-like insert" evidence="5">
    <location>
        <begin position="172"/>
        <end position="319"/>
    </location>
</feature>
<keyword evidence="2" id="KW-0285">Flavoprotein</keyword>
<dbReference type="NCBIfam" id="TIGR03862">
    <property type="entry name" value="flavo_PP4765"/>
    <property type="match status" value="1"/>
</dbReference>
<reference evidence="6" key="2">
    <citation type="submission" date="2023-01" db="EMBL/GenBank/DDBJ databases">
        <title>Draft genome sequence of Portibacter lacus strain NBRC 108769.</title>
        <authorList>
            <person name="Sun Q."/>
            <person name="Mori K."/>
        </authorList>
    </citation>
    <scope>NUCLEOTIDE SEQUENCE</scope>
    <source>
        <strain evidence="6">NBRC 108769</strain>
    </source>
</reference>
<dbReference type="PANTHER" id="PTHR42887">
    <property type="entry name" value="OS12G0638800 PROTEIN"/>
    <property type="match status" value="1"/>
</dbReference>
<dbReference type="Gene3D" id="1.10.8.260">
    <property type="entry name" value="HI0933 insert domain-like"/>
    <property type="match status" value="1"/>
</dbReference>
<accession>A0AA37SND3</accession>
<dbReference type="Gene3D" id="2.40.30.10">
    <property type="entry name" value="Translation factors"/>
    <property type="match status" value="1"/>
</dbReference>
<dbReference type="PANTHER" id="PTHR42887:SF1">
    <property type="entry name" value="BLR3961 PROTEIN"/>
    <property type="match status" value="1"/>
</dbReference>
<dbReference type="InterPro" id="IPR023166">
    <property type="entry name" value="BaiN-like_dom_sf"/>
</dbReference>
<protein>
    <submittedName>
        <fullName evidence="6">NAD(FAD)-utilizing dehydrogenase</fullName>
    </submittedName>
</protein>
<dbReference type="NCBIfam" id="TIGR00275">
    <property type="entry name" value="aminoacetone oxidase family FAD-binding enzyme"/>
    <property type="match status" value="1"/>
</dbReference>
<comment type="caution">
    <text evidence="6">The sequence shown here is derived from an EMBL/GenBank/DDBJ whole genome shotgun (WGS) entry which is preliminary data.</text>
</comment>
<keyword evidence="7" id="KW-1185">Reference proteome</keyword>
<gene>
    <name evidence="6" type="ORF">GCM10007940_08540</name>
</gene>
<dbReference type="Gene3D" id="3.50.50.60">
    <property type="entry name" value="FAD/NAD(P)-binding domain"/>
    <property type="match status" value="1"/>
</dbReference>
<dbReference type="InterPro" id="IPR057661">
    <property type="entry name" value="RsdA/BaiN/AoA(So)_Rossmann"/>
</dbReference>
<feature type="domain" description="RsdA/BaiN/AoA(So)-like Rossmann fold-like" evidence="4">
    <location>
        <begin position="3"/>
        <end position="369"/>
    </location>
</feature>
<dbReference type="InterPro" id="IPR055178">
    <property type="entry name" value="RsdA/BaiN/AoA(So)-like_dom"/>
</dbReference>
<dbReference type="RefSeq" id="WP_235293040.1">
    <property type="nucleotide sequence ID" value="NZ_BSOH01000005.1"/>
</dbReference>
<dbReference type="PROSITE" id="PS51257">
    <property type="entry name" value="PROKAR_LIPOPROTEIN"/>
    <property type="match status" value="1"/>
</dbReference>
<reference evidence="6" key="1">
    <citation type="journal article" date="2014" name="Int. J. Syst. Evol. Microbiol.">
        <title>Complete genome sequence of Corynebacterium casei LMG S-19264T (=DSM 44701T), isolated from a smear-ripened cheese.</title>
        <authorList>
            <consortium name="US DOE Joint Genome Institute (JGI-PGF)"/>
            <person name="Walter F."/>
            <person name="Albersmeier A."/>
            <person name="Kalinowski J."/>
            <person name="Ruckert C."/>
        </authorList>
    </citation>
    <scope>NUCLEOTIDE SEQUENCE</scope>
    <source>
        <strain evidence="6">NBRC 108769</strain>
    </source>
</reference>
<evidence type="ECO:0000259" key="5">
    <source>
        <dbReference type="Pfam" id="PF22780"/>
    </source>
</evidence>
<organism evidence="6 7">
    <name type="scientific">Portibacter lacus</name>
    <dbReference type="NCBI Taxonomy" id="1099794"/>
    <lineage>
        <taxon>Bacteria</taxon>
        <taxon>Pseudomonadati</taxon>
        <taxon>Bacteroidota</taxon>
        <taxon>Saprospiria</taxon>
        <taxon>Saprospirales</taxon>
        <taxon>Haliscomenobacteraceae</taxon>
        <taxon>Portibacter</taxon>
    </lineage>
</organism>
<evidence type="ECO:0000256" key="1">
    <source>
        <dbReference type="ARBA" id="ARBA00001974"/>
    </source>
</evidence>
<name>A0AA37SND3_9BACT</name>
<evidence type="ECO:0000313" key="7">
    <source>
        <dbReference type="Proteomes" id="UP001156666"/>
    </source>
</evidence>
<comment type="cofactor">
    <cofactor evidence="1">
        <name>FAD</name>
        <dbReference type="ChEBI" id="CHEBI:57692"/>
    </cofactor>
</comment>
<evidence type="ECO:0000256" key="3">
    <source>
        <dbReference type="ARBA" id="ARBA00022827"/>
    </source>
</evidence>
<dbReference type="SUPFAM" id="SSF51905">
    <property type="entry name" value="FAD/NAD(P)-binding domain"/>
    <property type="match status" value="1"/>
</dbReference>
<dbReference type="InterPro" id="IPR022460">
    <property type="entry name" value="Flavoprotein_PP4765"/>
</dbReference>
<evidence type="ECO:0000256" key="2">
    <source>
        <dbReference type="ARBA" id="ARBA00022630"/>
    </source>
</evidence>
<proteinExistence type="predicted"/>
<dbReference type="Proteomes" id="UP001156666">
    <property type="component" value="Unassembled WGS sequence"/>
</dbReference>
<dbReference type="InterPro" id="IPR036188">
    <property type="entry name" value="FAD/NAD-bd_sf"/>
</dbReference>
<evidence type="ECO:0000259" key="4">
    <source>
        <dbReference type="Pfam" id="PF03486"/>
    </source>
</evidence>
<evidence type="ECO:0000313" key="6">
    <source>
        <dbReference type="EMBL" id="GLR16239.1"/>
    </source>
</evidence>